<evidence type="ECO:0000259" key="4">
    <source>
        <dbReference type="PROSITE" id="PS51388"/>
    </source>
</evidence>
<keyword evidence="1" id="KW-0547">Nucleotide-binding</keyword>
<dbReference type="GO" id="GO:0048312">
    <property type="term" value="P:intracellular distribution of mitochondria"/>
    <property type="evidence" value="ECO:0007669"/>
    <property type="project" value="TreeGrafter"/>
</dbReference>
<dbReference type="PRINTS" id="PR00195">
    <property type="entry name" value="DYNAMIN"/>
</dbReference>
<dbReference type="InterPro" id="IPR001401">
    <property type="entry name" value="Dynamin_GTPase"/>
</dbReference>
<dbReference type="PANTHER" id="PTHR11566">
    <property type="entry name" value="DYNAMIN"/>
    <property type="match status" value="1"/>
</dbReference>
<protein>
    <submittedName>
        <fullName evidence="6">Interferon-induced GTP-binding protein Mx</fullName>
    </submittedName>
</protein>
<dbReference type="FunFam" id="3.40.50.300:FF:001425">
    <property type="entry name" value="Dynamin GTPase, putative"/>
    <property type="match status" value="1"/>
</dbReference>
<feature type="compositionally biased region" description="Basic residues" evidence="3">
    <location>
        <begin position="784"/>
        <end position="795"/>
    </location>
</feature>
<feature type="domain" description="Dynamin-type G" evidence="5">
    <location>
        <begin position="39"/>
        <end position="325"/>
    </location>
</feature>
<dbReference type="Proteomes" id="UP000030106">
    <property type="component" value="Unassembled WGS sequence"/>
</dbReference>
<dbReference type="InterPro" id="IPR027417">
    <property type="entry name" value="P-loop_NTPase"/>
</dbReference>
<dbReference type="Gene3D" id="3.40.50.300">
    <property type="entry name" value="P-loop containing nucleotide triphosphate hydrolases"/>
    <property type="match status" value="1"/>
</dbReference>
<sequence>MSEAIKSLTAQGLEQLYSKEQLHLLDAVDSLRSQGISRYISLPQIIVCGDQSSGKSSVLESISGVPFPSKSSLCTRFPTELILRKTAFSSIKVSIVPHHSRNDADKASLSNFREKLLDFKDLPALIESAKLAMGVMTMGKAFSEDILRIEVSGPHRPHLTIVDLPGLIHSSNKHQSASDIDLINNVVQRYMTEPRSIILAVVSAKNDYANQIVLKLAGKADPGGKRTLGVITKPDTLIPGSGSERDFISLARNQDVEFRLGWHVLRNRDTEASPEAWTFEQRDAAELQLLSSGAWAGLSSQNVGIKSLRGRLSEVLVRHISSELPSLIDEITQLSTKCQKHLEKLGLPRNTIYEQRVYLIQISQAFQVLLQAATNGIYNDSYFGDAMSSVGYQKRVRAVVQNLNRDFAERMAFDGRRYEVVENGEEVGSGRHGHLTRDEYVEKTVLVIQKGRGRELPGMFNPMIVTELFKELSSPWGKIAEDHALEVWKAIRLSLNHLVTHVADSTTAKSILASVFEPHLDSLLKALREKLSGLLKPHQSGHPITYNHYFTETLQSIRKEREKSRLAALVQEEFGIVSMVSKTTINRTMDFGQFLERLLVPREPDMDHFAASDALDCLDAYYKVALKRFIDDVAVEVIEACLLGKLNEIMDPTSIFTMKDADIARIAAETGESRAERAELEAKLKVLGSGSEVCKTFAALYVNALDNENESDNMTDRFSDTGSEKLTTGSVATTGIDVDLVDSHAAEAVLSDNLVYEVEEVVEQPPTESPPETVEGVFASFSAKSKKDKKKKKKGAVFDEPELVEPTPDESFFSSWGTKAK</sequence>
<dbReference type="OrthoDB" id="415706at2759"/>
<evidence type="ECO:0000256" key="2">
    <source>
        <dbReference type="ARBA" id="ARBA00023134"/>
    </source>
</evidence>
<feature type="compositionally biased region" description="Polar residues" evidence="3">
    <location>
        <begin position="812"/>
        <end position="821"/>
    </location>
</feature>
<proteinExistence type="predicted"/>
<dbReference type="PANTHER" id="PTHR11566:SF21">
    <property type="entry name" value="DYNAMIN RELATED PROTEIN 1, ISOFORM A"/>
    <property type="match status" value="1"/>
</dbReference>
<evidence type="ECO:0000256" key="3">
    <source>
        <dbReference type="SAM" id="MobiDB-lite"/>
    </source>
</evidence>
<dbReference type="InterPro" id="IPR045063">
    <property type="entry name" value="Dynamin_N"/>
</dbReference>
<dbReference type="GO" id="GO:0005525">
    <property type="term" value="F:GTP binding"/>
    <property type="evidence" value="ECO:0007669"/>
    <property type="project" value="InterPro"/>
</dbReference>
<comment type="caution">
    <text evidence="6">The sequence shown here is derived from an EMBL/GenBank/DDBJ whole genome shotgun (WGS) entry which is preliminary data.</text>
</comment>
<dbReference type="GO" id="GO:0006897">
    <property type="term" value="P:endocytosis"/>
    <property type="evidence" value="ECO:0007669"/>
    <property type="project" value="TreeGrafter"/>
</dbReference>
<dbReference type="GO" id="GO:0008017">
    <property type="term" value="F:microtubule binding"/>
    <property type="evidence" value="ECO:0007669"/>
    <property type="project" value="TreeGrafter"/>
</dbReference>
<dbReference type="Pfam" id="PF00350">
    <property type="entry name" value="Dynamin_N"/>
    <property type="match status" value="1"/>
</dbReference>
<organism evidence="6 7">
    <name type="scientific">Beauveria bassiana D1-5</name>
    <dbReference type="NCBI Taxonomy" id="1245745"/>
    <lineage>
        <taxon>Eukaryota</taxon>
        <taxon>Fungi</taxon>
        <taxon>Dikarya</taxon>
        <taxon>Ascomycota</taxon>
        <taxon>Pezizomycotina</taxon>
        <taxon>Sordariomycetes</taxon>
        <taxon>Hypocreomycetidae</taxon>
        <taxon>Hypocreales</taxon>
        <taxon>Cordycipitaceae</taxon>
        <taxon>Beauveria</taxon>
    </lineage>
</organism>
<feature type="domain" description="GED" evidence="4">
    <location>
        <begin position="611"/>
        <end position="702"/>
    </location>
</feature>
<dbReference type="PROSITE" id="PS51388">
    <property type="entry name" value="GED"/>
    <property type="match status" value="1"/>
</dbReference>
<dbReference type="Pfam" id="PF01031">
    <property type="entry name" value="Dynamin_M"/>
    <property type="match status" value="1"/>
</dbReference>
<dbReference type="EMBL" id="ANFO01000339">
    <property type="protein sequence ID" value="KGQ10251.1"/>
    <property type="molecule type" value="Genomic_DNA"/>
</dbReference>
<evidence type="ECO:0000313" key="6">
    <source>
        <dbReference type="EMBL" id="KGQ10251.1"/>
    </source>
</evidence>
<evidence type="ECO:0000313" key="7">
    <source>
        <dbReference type="Proteomes" id="UP000030106"/>
    </source>
</evidence>
<keyword evidence="2" id="KW-0342">GTP-binding</keyword>
<reference evidence="6 7" key="1">
    <citation type="submission" date="2012-10" db="EMBL/GenBank/DDBJ databases">
        <title>Genome sequencing and analysis of entomopathogenic fungi Beauveria bassiana D1-5.</title>
        <authorList>
            <person name="Li Q."/>
            <person name="Wang L."/>
            <person name="Zhang Z."/>
            <person name="Wang Q."/>
            <person name="Ren J."/>
            <person name="Wang M."/>
            <person name="Xu W."/>
            <person name="Wang J."/>
            <person name="Lu Y."/>
            <person name="Du Q."/>
            <person name="Sun Z."/>
        </authorList>
    </citation>
    <scope>NUCLEOTIDE SEQUENCE [LARGE SCALE GENOMIC DNA]</scope>
    <source>
        <strain evidence="6 7">D1-5</strain>
    </source>
</reference>
<feature type="region of interest" description="Disordered" evidence="3">
    <location>
        <begin position="783"/>
        <end position="821"/>
    </location>
</feature>
<gene>
    <name evidence="6" type="ORF">BBAD15_g4404</name>
</gene>
<dbReference type="InterPro" id="IPR020850">
    <property type="entry name" value="GED_dom"/>
</dbReference>
<accession>A0A0A2VQT4</accession>
<dbReference type="GO" id="GO:0000266">
    <property type="term" value="P:mitochondrial fission"/>
    <property type="evidence" value="ECO:0007669"/>
    <property type="project" value="TreeGrafter"/>
</dbReference>
<dbReference type="GO" id="GO:0005874">
    <property type="term" value="C:microtubule"/>
    <property type="evidence" value="ECO:0007669"/>
    <property type="project" value="TreeGrafter"/>
</dbReference>
<evidence type="ECO:0000256" key="1">
    <source>
        <dbReference type="ARBA" id="ARBA00022741"/>
    </source>
</evidence>
<dbReference type="HOGENOM" id="CLU_008964_7_3_1"/>
<dbReference type="GO" id="GO:0005739">
    <property type="term" value="C:mitochondrion"/>
    <property type="evidence" value="ECO:0007669"/>
    <property type="project" value="TreeGrafter"/>
</dbReference>
<evidence type="ECO:0000259" key="5">
    <source>
        <dbReference type="PROSITE" id="PS51718"/>
    </source>
</evidence>
<dbReference type="AlphaFoldDB" id="A0A0A2VQT4"/>
<name>A0A0A2VQT4_BEABA</name>
<dbReference type="GO" id="GO:0016020">
    <property type="term" value="C:membrane"/>
    <property type="evidence" value="ECO:0007669"/>
    <property type="project" value="TreeGrafter"/>
</dbReference>
<dbReference type="CDD" id="cd08771">
    <property type="entry name" value="DLP_1"/>
    <property type="match status" value="1"/>
</dbReference>
<dbReference type="STRING" id="1245745.A0A0A2VQT4"/>
<dbReference type="PROSITE" id="PS51718">
    <property type="entry name" value="G_DYNAMIN_2"/>
    <property type="match status" value="1"/>
</dbReference>
<dbReference type="InterPro" id="IPR022812">
    <property type="entry name" value="Dynamin"/>
</dbReference>
<dbReference type="GO" id="GO:0016559">
    <property type="term" value="P:peroxisome fission"/>
    <property type="evidence" value="ECO:0007669"/>
    <property type="project" value="TreeGrafter"/>
</dbReference>
<dbReference type="Gene3D" id="1.20.120.1240">
    <property type="entry name" value="Dynamin, middle domain"/>
    <property type="match status" value="1"/>
</dbReference>
<dbReference type="SMART" id="SM00053">
    <property type="entry name" value="DYNc"/>
    <property type="match status" value="1"/>
</dbReference>
<dbReference type="GO" id="GO:0003924">
    <property type="term" value="F:GTPase activity"/>
    <property type="evidence" value="ECO:0007669"/>
    <property type="project" value="InterPro"/>
</dbReference>
<dbReference type="InterPro" id="IPR030381">
    <property type="entry name" value="G_DYNAMIN_dom"/>
</dbReference>
<dbReference type="InterPro" id="IPR000375">
    <property type="entry name" value="Dynamin_stalk"/>
</dbReference>
<dbReference type="SUPFAM" id="SSF52540">
    <property type="entry name" value="P-loop containing nucleoside triphosphate hydrolases"/>
    <property type="match status" value="1"/>
</dbReference>